<reference evidence="4 5" key="1">
    <citation type="submission" date="2018-07" db="EMBL/GenBank/DDBJ databases">
        <title>Genome sequence of Rhodococcus rhodnii ATCC 35071 from Rhodnius prolixus.</title>
        <authorList>
            <person name="Patel V."/>
            <person name="Vogel K.J."/>
        </authorList>
    </citation>
    <scope>NUCLEOTIDE SEQUENCE [LARGE SCALE GENOMIC DNA]</scope>
    <source>
        <strain evidence="4 5">ATCC 35071</strain>
    </source>
</reference>
<dbReference type="GO" id="GO:0008721">
    <property type="term" value="F:D-serine ammonia-lyase activity"/>
    <property type="evidence" value="ECO:0007669"/>
    <property type="project" value="TreeGrafter"/>
</dbReference>
<evidence type="ECO:0000256" key="2">
    <source>
        <dbReference type="ARBA" id="ARBA00023239"/>
    </source>
</evidence>
<gene>
    <name evidence="4" type="ORF">DW322_14245</name>
</gene>
<dbReference type="Proteomes" id="UP000471120">
    <property type="component" value="Unassembled WGS sequence"/>
</dbReference>
<comment type="caution">
    <text evidence="4">The sequence shown here is derived from an EMBL/GenBank/DDBJ whole genome shotgun (WGS) entry which is preliminary data.</text>
</comment>
<dbReference type="SMART" id="SM01119">
    <property type="entry name" value="D-ser_dehydrat"/>
    <property type="match status" value="1"/>
</dbReference>
<protein>
    <submittedName>
        <fullName evidence="4">D-TA family PLP-dependent enzyme</fullName>
    </submittedName>
</protein>
<dbReference type="AlphaFoldDB" id="A0A6P2CEH9"/>
<dbReference type="Gene3D" id="2.40.37.20">
    <property type="entry name" value="D-serine dehydratase-like domain"/>
    <property type="match status" value="1"/>
</dbReference>
<dbReference type="GO" id="GO:0036088">
    <property type="term" value="P:D-serine catabolic process"/>
    <property type="evidence" value="ECO:0007669"/>
    <property type="project" value="TreeGrafter"/>
</dbReference>
<comment type="similarity">
    <text evidence="1">Belongs to the DSD1 family.</text>
</comment>
<accession>A0A6P2CEH9</accession>
<organism evidence="4 5">
    <name type="scientific">Rhodococcus rhodnii</name>
    <dbReference type="NCBI Taxonomy" id="38312"/>
    <lineage>
        <taxon>Bacteria</taxon>
        <taxon>Bacillati</taxon>
        <taxon>Actinomycetota</taxon>
        <taxon>Actinomycetes</taxon>
        <taxon>Mycobacteriales</taxon>
        <taxon>Nocardiaceae</taxon>
        <taxon>Rhodococcus</taxon>
    </lineage>
</organism>
<dbReference type="RefSeq" id="WP_010836233.1">
    <property type="nucleotide sequence ID" value="NZ_QRCM01000001.1"/>
</dbReference>
<dbReference type="InterPro" id="IPR051466">
    <property type="entry name" value="D-amino_acid_metab_enzyme"/>
</dbReference>
<evidence type="ECO:0000313" key="5">
    <source>
        <dbReference type="Proteomes" id="UP000471120"/>
    </source>
</evidence>
<sequence>MTDRTPHVRIDVEVLDANITAMQSFCDNRGIALRPHVKTHKSLVIARRQLDAGAHGLTVATLGEAEVFAAVAREYGVSILVAYPALVDADRLRALTQRVDVIVGADSEHSFDAIAGSGAAISIEIDTGLRRSGVAVDRLDALVRAAHARDIPVEGVFSFPGHGYSAGSGAADAARDEAVASAAARDVLHAGGVTDPVLSGGCTPTAAHTDATVVTELRPGVYALMDAQQRALGVARDEDLALTVRSSVVSTAVRGSYVLDAGAKLLGLDSPAYVEGHGWIPSRPGDVVARLWEHHAVVTPVPGSPLPSVGDRIDVVPNHVCATVNLVDELHTSDGGVWPVDARGRNT</sequence>
<dbReference type="SUPFAM" id="SSF51419">
    <property type="entry name" value="PLP-binding barrel"/>
    <property type="match status" value="1"/>
</dbReference>
<dbReference type="InterPro" id="IPR001608">
    <property type="entry name" value="Ala_racemase_N"/>
</dbReference>
<proteinExistence type="inferred from homology"/>
<dbReference type="InterPro" id="IPR029066">
    <property type="entry name" value="PLP-binding_barrel"/>
</dbReference>
<dbReference type="EMBL" id="QRCM01000001">
    <property type="protein sequence ID" value="TXG91167.1"/>
    <property type="molecule type" value="Genomic_DNA"/>
</dbReference>
<dbReference type="InterPro" id="IPR042208">
    <property type="entry name" value="D-ser_dehydrat-like_sf"/>
</dbReference>
<dbReference type="PANTHER" id="PTHR28004">
    <property type="entry name" value="ZGC:162816-RELATED"/>
    <property type="match status" value="1"/>
</dbReference>
<name>A0A6P2CEH9_9NOCA</name>
<dbReference type="Gene3D" id="3.20.20.10">
    <property type="entry name" value="Alanine racemase"/>
    <property type="match status" value="1"/>
</dbReference>
<feature type="domain" description="D-serine dehydratase-like" evidence="3">
    <location>
        <begin position="241"/>
        <end position="334"/>
    </location>
</feature>
<dbReference type="InterPro" id="IPR026956">
    <property type="entry name" value="D-ser_dehydrat-like_dom"/>
</dbReference>
<dbReference type="PANTHER" id="PTHR28004:SF2">
    <property type="entry name" value="D-SERINE DEHYDRATASE"/>
    <property type="match status" value="1"/>
</dbReference>
<dbReference type="Pfam" id="PF14031">
    <property type="entry name" value="D-ser_dehydrat"/>
    <property type="match status" value="1"/>
</dbReference>
<evidence type="ECO:0000313" key="4">
    <source>
        <dbReference type="EMBL" id="TXG91167.1"/>
    </source>
</evidence>
<evidence type="ECO:0000256" key="1">
    <source>
        <dbReference type="ARBA" id="ARBA00005323"/>
    </source>
</evidence>
<keyword evidence="2" id="KW-0456">Lyase</keyword>
<evidence type="ECO:0000259" key="3">
    <source>
        <dbReference type="SMART" id="SM01119"/>
    </source>
</evidence>
<dbReference type="Pfam" id="PF01168">
    <property type="entry name" value="Ala_racemase_N"/>
    <property type="match status" value="1"/>
</dbReference>